<dbReference type="Proteomes" id="UP001392318">
    <property type="component" value="Unassembled WGS sequence"/>
</dbReference>
<proteinExistence type="predicted"/>
<accession>A0ACC6REN7</accession>
<dbReference type="EMBL" id="JAYMRU010000005">
    <property type="protein sequence ID" value="MEM5400150.1"/>
    <property type="molecule type" value="Genomic_DNA"/>
</dbReference>
<comment type="caution">
    <text evidence="1">The sequence shown here is derived from an EMBL/GenBank/DDBJ whole genome shotgun (WGS) entry which is preliminary data.</text>
</comment>
<name>A0ACC6REN7_9BURK</name>
<sequence length="353" mass="40528">MPFPMTWVDQMLLDWGDRLFHEPLRHVRAPRMSRGELGREGRRMREKLARTLRRTPEVMVKITNKASGAQGMGAVRRHLRYISRNGKVELEDQDGMIVLGREALRDLTHAWHLGGWGIPQESRRREVFNVLLSMPPGTDRQAVRDAARAFAAGEFGDGRRYVFAAHDDEAHPHVHLSVQVRGPDGRRLNPRKQDLQRWRERFAGQLREFGVEANATPRHARGETRRYPKQAVVHMTMRGETPRFWRQELDESTRLASWHAHAGTFEAWRGMAHAVAGSPSPDDRSLEDVITDFVQTMPVQQGRPGPGPGPGLGDRAEGGHHRHSRRERGFPRTERDEPQRELFPDDPDARLER</sequence>
<gene>
    <name evidence="1" type="ORF">VSR83_08635</name>
</gene>
<protein>
    <submittedName>
        <fullName evidence="1">Relaxase/mobilization nuclease domain-containing protein</fullName>
    </submittedName>
</protein>
<evidence type="ECO:0000313" key="2">
    <source>
        <dbReference type="Proteomes" id="UP001392318"/>
    </source>
</evidence>
<reference evidence="1" key="1">
    <citation type="submission" date="2024-01" db="EMBL/GenBank/DDBJ databases">
        <title>The diversity of rhizobia nodulating Mimosa spp. in eleven states of Brazil covering several biomes is determined by host plant, location, and edaphic factors.</title>
        <authorList>
            <person name="Rouws L."/>
            <person name="Barauna A."/>
            <person name="Beukes C."/>
            <person name="De Faria S.M."/>
            <person name="Gross E."/>
            <person name="Dos Reis Junior F.B."/>
            <person name="Simon M."/>
            <person name="Maluk M."/>
            <person name="Odee D.W."/>
            <person name="Kenicer G."/>
            <person name="Young J.P.W."/>
            <person name="Reis V.M."/>
            <person name="Zilli J."/>
            <person name="James E.K."/>
        </authorList>
    </citation>
    <scope>NUCLEOTIDE SEQUENCE</scope>
    <source>
        <strain evidence="1">JPY452</strain>
    </source>
</reference>
<keyword evidence="2" id="KW-1185">Reference proteome</keyword>
<evidence type="ECO:0000313" key="1">
    <source>
        <dbReference type="EMBL" id="MEM5400150.1"/>
    </source>
</evidence>
<organism evidence="1 2">
    <name type="scientific">Paraburkholderia unamae</name>
    <dbReference type="NCBI Taxonomy" id="219649"/>
    <lineage>
        <taxon>Bacteria</taxon>
        <taxon>Pseudomonadati</taxon>
        <taxon>Pseudomonadota</taxon>
        <taxon>Betaproteobacteria</taxon>
        <taxon>Burkholderiales</taxon>
        <taxon>Burkholderiaceae</taxon>
        <taxon>Paraburkholderia</taxon>
    </lineage>
</organism>